<dbReference type="RefSeq" id="WP_091527598.1">
    <property type="nucleotide sequence ID" value="NZ_LT629772.1"/>
</dbReference>
<organism evidence="2 3">
    <name type="scientific">Microlunatus soli</name>
    <dbReference type="NCBI Taxonomy" id="630515"/>
    <lineage>
        <taxon>Bacteria</taxon>
        <taxon>Bacillati</taxon>
        <taxon>Actinomycetota</taxon>
        <taxon>Actinomycetes</taxon>
        <taxon>Propionibacteriales</taxon>
        <taxon>Propionibacteriaceae</taxon>
        <taxon>Microlunatus</taxon>
    </lineage>
</organism>
<dbReference type="Gene3D" id="1.20.58.840">
    <property type="match status" value="1"/>
</dbReference>
<evidence type="ECO:0000313" key="2">
    <source>
        <dbReference type="EMBL" id="SDT18833.1"/>
    </source>
</evidence>
<dbReference type="Gene3D" id="1.10.510.10">
    <property type="entry name" value="Transferase(Phosphotransferase) domain 1"/>
    <property type="match status" value="1"/>
</dbReference>
<keyword evidence="2" id="KW-0808">Transferase</keyword>
<sequence length="312" mass="34388">MRSHPEDITDEEIATAVAEHWSIDVDRIEPALIGFGSHHWVATDPSQKTWFVTADRVADDQVRGRRLAAALRTAYRLRHDCALDFVVAPLVGRDDQLQVVTGGYAVALYPYLERSCDDGADTGQLITMVAGIHAATSRLVDVAPIDDFAVDGRDILQAAIADPGSIGDTGPYAGDFAALVDRYRQPITAAFDRYDAMVSETAGDRSDWVVTHGEPKPNNTMITAAGPMLIDWDTVRLAPAARDLWMTGGVQDYTRSTGRTIVSEELDLYRLRWDLEDLGSYSSWFAGRHRRTADTELGWQGCVAICRRFAGE</sequence>
<reference evidence="2 3" key="1">
    <citation type="submission" date="2016-10" db="EMBL/GenBank/DDBJ databases">
        <authorList>
            <person name="de Groot N.N."/>
        </authorList>
    </citation>
    <scope>NUCLEOTIDE SEQUENCE [LARGE SCALE GENOMIC DNA]</scope>
    <source>
        <strain evidence="2 3">DSM 21800</strain>
    </source>
</reference>
<dbReference type="GO" id="GO:0016740">
    <property type="term" value="F:transferase activity"/>
    <property type="evidence" value="ECO:0007669"/>
    <property type="project" value="UniProtKB-KW"/>
</dbReference>
<protein>
    <submittedName>
        <fullName evidence="2">Spectinomycin phosphotransferase</fullName>
    </submittedName>
</protein>
<dbReference type="AlphaFoldDB" id="A0A1H1YBL3"/>
<dbReference type="InterPro" id="IPR011009">
    <property type="entry name" value="Kinase-like_dom_sf"/>
</dbReference>
<dbReference type="Gene3D" id="3.30.200.20">
    <property type="entry name" value="Phosphorylase Kinase, domain 1"/>
    <property type="match status" value="1"/>
</dbReference>
<evidence type="ECO:0000259" key="1">
    <source>
        <dbReference type="Pfam" id="PF01636"/>
    </source>
</evidence>
<dbReference type="Pfam" id="PF01636">
    <property type="entry name" value="APH"/>
    <property type="match status" value="1"/>
</dbReference>
<proteinExistence type="predicted"/>
<evidence type="ECO:0000313" key="3">
    <source>
        <dbReference type="Proteomes" id="UP000199103"/>
    </source>
</evidence>
<keyword evidence="3" id="KW-1185">Reference proteome</keyword>
<name>A0A1H1YBL3_9ACTN</name>
<gene>
    <name evidence="2" type="ORF">SAMN04489812_4496</name>
</gene>
<dbReference type="SUPFAM" id="SSF56112">
    <property type="entry name" value="Protein kinase-like (PK-like)"/>
    <property type="match status" value="1"/>
</dbReference>
<dbReference type="Proteomes" id="UP000199103">
    <property type="component" value="Chromosome I"/>
</dbReference>
<dbReference type="STRING" id="630515.SAMN04489812_4496"/>
<accession>A0A1H1YBL3</accession>
<dbReference type="OrthoDB" id="115252at2"/>
<feature type="domain" description="Aminoglycoside phosphotransferase" evidence="1">
    <location>
        <begin position="177"/>
        <end position="273"/>
    </location>
</feature>
<dbReference type="InterPro" id="IPR002575">
    <property type="entry name" value="Aminoglycoside_PTrfase"/>
</dbReference>
<dbReference type="EMBL" id="LT629772">
    <property type="protein sequence ID" value="SDT18833.1"/>
    <property type="molecule type" value="Genomic_DNA"/>
</dbReference>